<sequence>MDVAILDGYLDEPSCLGVPPYLAPHLRYTYGALKDSGLDKEEIYYLTIDQFRSNQEQEWNKLQEADLIIIMAGTTVPGKYFGGKPISLEEIEALGQDLKEQEVILSGPITNCDLEINNIQEFAYEIPGLKVYEKLTRENPLEKEEAAQLIDRWAQLGAELTTKHPNFPELMCEIETFRGCPRDKNCSFCSEGFKDVTYQRSIKGIISEIEALYQLGNRYFRLGGQTDLLLYQAENKEGQLIPNPDAIEELYQGIREVAPNLKVLHMDNMNPSNIVDYPQRAKKILTTIANYNTAGDIAAFGLESADPKVLKENKIGTTPAKTKEAIKIMNQIGGFREEGVPKLLPGINLLHGLQGERTKTMELNYQFLKDILESDLLVRRINIRQVNPVGDYEVADYNQHQFKEYKEKINQEINEPLLKKVFPKGTILQEVIIEENKGKVAFGRQIGTYPILVGIPGDYEIGEKLDVKVIDHGYRSITALPTPFDINQAGISQLESLPGIGKNRAIKIFMAGEIKSLADLEDLLDGYDASQLQEVVDFSI</sequence>
<dbReference type="GO" id="GO:0051536">
    <property type="term" value="F:iron-sulfur cluster binding"/>
    <property type="evidence" value="ECO:0007669"/>
    <property type="project" value="InterPro"/>
</dbReference>
<accession>A0A938XPK0</accession>
<evidence type="ECO:0000313" key="3">
    <source>
        <dbReference type="Proteomes" id="UP000774000"/>
    </source>
</evidence>
<name>A0A938XPK0_9FIRM</name>
<proteinExistence type="predicted"/>
<evidence type="ECO:0000259" key="1">
    <source>
        <dbReference type="PROSITE" id="PS51918"/>
    </source>
</evidence>
<dbReference type="AlphaFoldDB" id="A0A938XPK0"/>
<dbReference type="PANTHER" id="PTHR43324">
    <property type="match status" value="1"/>
</dbReference>
<keyword evidence="3" id="KW-1185">Reference proteome</keyword>
<dbReference type="SFLD" id="SFLDS00029">
    <property type="entry name" value="Radical_SAM"/>
    <property type="match status" value="1"/>
</dbReference>
<dbReference type="GO" id="GO:0003824">
    <property type="term" value="F:catalytic activity"/>
    <property type="evidence" value="ECO:0007669"/>
    <property type="project" value="InterPro"/>
</dbReference>
<protein>
    <submittedName>
        <fullName evidence="2">Radical SAM superfamily enzyme with C-terminal helix-hairpin-helix motif</fullName>
    </submittedName>
</protein>
<dbReference type="InterPro" id="IPR058240">
    <property type="entry name" value="rSAM_sf"/>
</dbReference>
<dbReference type="Gene3D" id="3.80.30.20">
    <property type="entry name" value="tm_1862 like domain"/>
    <property type="match status" value="1"/>
</dbReference>
<dbReference type="SUPFAM" id="SSF81585">
    <property type="entry name" value="PsbU/PolX domain-like"/>
    <property type="match status" value="1"/>
</dbReference>
<dbReference type="SFLD" id="SFLDG01082">
    <property type="entry name" value="B12-binding_domain_containing"/>
    <property type="match status" value="1"/>
</dbReference>
<organism evidence="2 3">
    <name type="scientific">Halanaerobacter jeridensis</name>
    <dbReference type="NCBI Taxonomy" id="706427"/>
    <lineage>
        <taxon>Bacteria</taxon>
        <taxon>Bacillati</taxon>
        <taxon>Bacillota</taxon>
        <taxon>Clostridia</taxon>
        <taxon>Halanaerobiales</taxon>
        <taxon>Halobacteroidaceae</taxon>
        <taxon>Halanaerobacter</taxon>
    </lineage>
</organism>
<dbReference type="Pfam" id="PF04055">
    <property type="entry name" value="Radical_SAM"/>
    <property type="match status" value="1"/>
</dbReference>
<dbReference type="PANTHER" id="PTHR43324:SF1">
    <property type="entry name" value="RADICAL SAM CORE DOMAIN-CONTAINING PROTEIN"/>
    <property type="match status" value="1"/>
</dbReference>
<dbReference type="RefSeq" id="WP_204701475.1">
    <property type="nucleotide sequence ID" value="NZ_JAFBDQ010000006.1"/>
</dbReference>
<dbReference type="Proteomes" id="UP000774000">
    <property type="component" value="Unassembled WGS sequence"/>
</dbReference>
<dbReference type="InterPro" id="IPR007197">
    <property type="entry name" value="rSAM"/>
</dbReference>
<gene>
    <name evidence="2" type="ORF">JOC47_001558</name>
</gene>
<dbReference type="SMART" id="SM00729">
    <property type="entry name" value="Elp3"/>
    <property type="match status" value="1"/>
</dbReference>
<dbReference type="PROSITE" id="PS51918">
    <property type="entry name" value="RADICAL_SAM"/>
    <property type="match status" value="1"/>
</dbReference>
<reference evidence="2" key="1">
    <citation type="submission" date="2021-01" db="EMBL/GenBank/DDBJ databases">
        <title>Genomic Encyclopedia of Type Strains, Phase IV (KMG-IV): sequencing the most valuable type-strain genomes for metagenomic binning, comparative biology and taxonomic classification.</title>
        <authorList>
            <person name="Goeker M."/>
        </authorList>
    </citation>
    <scope>NUCLEOTIDE SEQUENCE</scope>
    <source>
        <strain evidence="2">DSM 23230</strain>
    </source>
</reference>
<feature type="domain" description="Radical SAM core" evidence="1">
    <location>
        <begin position="166"/>
        <end position="416"/>
    </location>
</feature>
<dbReference type="EMBL" id="JAFBDQ010000006">
    <property type="protein sequence ID" value="MBM7556707.1"/>
    <property type="molecule type" value="Genomic_DNA"/>
</dbReference>
<dbReference type="InterPro" id="IPR023404">
    <property type="entry name" value="rSAM_horseshoe"/>
</dbReference>
<dbReference type="InterPro" id="IPR006638">
    <property type="entry name" value="Elp3/MiaA/NifB-like_rSAM"/>
</dbReference>
<comment type="caution">
    <text evidence="2">The sequence shown here is derived from an EMBL/GenBank/DDBJ whole genome shotgun (WGS) entry which is preliminary data.</text>
</comment>
<dbReference type="Gene3D" id="1.10.150.320">
    <property type="entry name" value="Photosystem II 12 kDa extrinsic protein"/>
    <property type="match status" value="1"/>
</dbReference>
<evidence type="ECO:0000313" key="2">
    <source>
        <dbReference type="EMBL" id="MBM7556707.1"/>
    </source>
</evidence>
<dbReference type="SUPFAM" id="SSF102114">
    <property type="entry name" value="Radical SAM enzymes"/>
    <property type="match status" value="1"/>
</dbReference>